<organism evidence="1 2">
    <name type="scientific">Escherichia phage ST32</name>
    <dbReference type="NCBI Taxonomy" id="2005048"/>
    <lineage>
        <taxon>Viruses</taxon>
        <taxon>Duplodnaviria</taxon>
        <taxon>Heunggongvirae</taxon>
        <taxon>Uroviricota</taxon>
        <taxon>Caudoviricetes</taxon>
        <taxon>Chaseviridae</taxon>
        <taxon>Cleopatravirinae</taxon>
        <taxon>Carltongylesvirus</taxon>
        <taxon>Carltongylesvirus ST32</taxon>
    </lineage>
</organism>
<name>A0A218MAK8_9CAUD</name>
<reference evidence="2" key="1">
    <citation type="submission" date="2017-05" db="EMBL/GenBank/DDBJ databases">
        <title>ST32 complete genome sequence.</title>
        <authorList>
            <person name="Liu X."/>
            <person name="Liu H."/>
        </authorList>
    </citation>
    <scope>NUCLEOTIDE SEQUENCE [LARGE SCALE GENOMIC DNA]</scope>
</reference>
<sequence length="62" mass="7454">MDFIVYFKLNGVEQRLYFNSLLRLQQWAEKFVGYDFEYINACTPDEHEEIVFSSLNQILEAK</sequence>
<protein>
    <submittedName>
        <fullName evidence="1">Uncharacterized protein</fullName>
    </submittedName>
</protein>
<evidence type="ECO:0000313" key="1">
    <source>
        <dbReference type="EMBL" id="ASD54031.1"/>
    </source>
</evidence>
<evidence type="ECO:0000313" key="2">
    <source>
        <dbReference type="Proteomes" id="UP000222133"/>
    </source>
</evidence>
<accession>A0A218MAK8</accession>
<dbReference type="EMBL" id="MF044458">
    <property type="protein sequence ID" value="ASD54031.1"/>
    <property type="molecule type" value="Genomic_DNA"/>
</dbReference>
<gene>
    <name evidence="1" type="ORF">ST32_0005</name>
</gene>
<keyword evidence="2" id="KW-1185">Reference proteome</keyword>
<dbReference type="Proteomes" id="UP000222133">
    <property type="component" value="Segment"/>
</dbReference>
<proteinExistence type="predicted"/>